<evidence type="ECO:0000256" key="7">
    <source>
        <dbReference type="RuleBase" id="RU003812"/>
    </source>
</evidence>
<feature type="domain" description="NAD/GMP synthase" evidence="8">
    <location>
        <begin position="9"/>
        <end position="205"/>
    </location>
</feature>
<dbReference type="CDD" id="cd00553">
    <property type="entry name" value="NAD_synthase"/>
    <property type="match status" value="1"/>
</dbReference>
<comment type="catalytic activity">
    <reaction evidence="7">
        <text>deamido-NAD(+) + NH4(+) + ATP = AMP + diphosphate + NAD(+) + H(+)</text>
        <dbReference type="Rhea" id="RHEA:21188"/>
        <dbReference type="ChEBI" id="CHEBI:15378"/>
        <dbReference type="ChEBI" id="CHEBI:28938"/>
        <dbReference type="ChEBI" id="CHEBI:30616"/>
        <dbReference type="ChEBI" id="CHEBI:33019"/>
        <dbReference type="ChEBI" id="CHEBI:57540"/>
        <dbReference type="ChEBI" id="CHEBI:58437"/>
        <dbReference type="ChEBI" id="CHEBI:456215"/>
        <dbReference type="EC" id="6.3.1.5"/>
    </reaction>
</comment>
<dbReference type="InterPro" id="IPR022310">
    <property type="entry name" value="NAD/GMP_synthase"/>
</dbReference>
<dbReference type="GO" id="GO:0005524">
    <property type="term" value="F:ATP binding"/>
    <property type="evidence" value="ECO:0007669"/>
    <property type="project" value="UniProtKB-KW"/>
</dbReference>
<gene>
    <name evidence="9" type="primary">nadE</name>
    <name evidence="9" type="ORF">FNY66_12365</name>
</gene>
<dbReference type="InterPro" id="IPR003694">
    <property type="entry name" value="NAD_synthase"/>
</dbReference>
<dbReference type="PANTHER" id="PTHR23090">
    <property type="entry name" value="NH 3 /GLUTAMINE-DEPENDENT NAD + SYNTHETASE"/>
    <property type="match status" value="1"/>
</dbReference>
<dbReference type="EMBL" id="VMSO01000019">
    <property type="protein sequence ID" value="KAA8500691.1"/>
    <property type="molecule type" value="Genomic_DNA"/>
</dbReference>
<dbReference type="GO" id="GO:0005737">
    <property type="term" value="C:cytoplasm"/>
    <property type="evidence" value="ECO:0007669"/>
    <property type="project" value="InterPro"/>
</dbReference>
<dbReference type="AlphaFoldDB" id="A0A5M9HZD9"/>
<dbReference type="Proteomes" id="UP000322025">
    <property type="component" value="Unassembled WGS sequence"/>
</dbReference>
<organism evidence="9 10">
    <name type="scientific">Mediterraneibacter catenae</name>
    <dbReference type="NCBI Taxonomy" id="2594882"/>
    <lineage>
        <taxon>Bacteria</taxon>
        <taxon>Bacillati</taxon>
        <taxon>Bacillota</taxon>
        <taxon>Clostridia</taxon>
        <taxon>Lachnospirales</taxon>
        <taxon>Lachnospiraceae</taxon>
        <taxon>Mediterraneibacter</taxon>
    </lineage>
</organism>
<dbReference type="NCBIfam" id="TIGR00552">
    <property type="entry name" value="nadE"/>
    <property type="match status" value="1"/>
</dbReference>
<evidence type="ECO:0000259" key="8">
    <source>
        <dbReference type="Pfam" id="PF02540"/>
    </source>
</evidence>
<proteinExistence type="inferred from homology"/>
<accession>A0A5M9HZD9</accession>
<protein>
    <recommendedName>
        <fullName evidence="7">NH(3)-dependent NAD(+) synthetase</fullName>
        <ecNumber evidence="7">6.3.1.5</ecNumber>
    </recommendedName>
</protein>
<dbReference type="GO" id="GO:0004359">
    <property type="term" value="F:glutaminase activity"/>
    <property type="evidence" value="ECO:0007669"/>
    <property type="project" value="InterPro"/>
</dbReference>
<evidence type="ECO:0000256" key="4">
    <source>
        <dbReference type="ARBA" id="ARBA00022840"/>
    </source>
</evidence>
<comment type="similarity">
    <text evidence="6">Belongs to the NAD synthetase family.</text>
</comment>
<dbReference type="InterPro" id="IPR014729">
    <property type="entry name" value="Rossmann-like_a/b/a_fold"/>
</dbReference>
<dbReference type="SUPFAM" id="SSF52402">
    <property type="entry name" value="Adenine nucleotide alpha hydrolases-like"/>
    <property type="match status" value="1"/>
</dbReference>
<keyword evidence="4 6" id="KW-0067">ATP-binding</keyword>
<sequence>MKKVTPNEIDKICTLISNYIYDNEKIVIGVSGGIDSDVVARLCVRAVGSERVHLFFVKQEGTPEKRLLTVNNLAEELHCSLSIFSLENMNTDLIEELHNGDKVNFNPDSFMDYHRAKCSLRVAIFSAYQDNDFIFCSTTNRTEYMTGACMPYGDMLGNIRPIIHLYKTQVNELAKLLGTSESVLNQAPSADFWEGEDDMDDLSYMLLNKRQVPGYRRFSLEEMDSAQSIKRQLSGTKIDLALEGFNSQLSIDEISEISGLNIEICHRLNSLIEGAKLTRHRKQMVELESLN</sequence>
<evidence type="ECO:0000313" key="9">
    <source>
        <dbReference type="EMBL" id="KAA8500691.1"/>
    </source>
</evidence>
<comment type="caution">
    <text evidence="9">The sequence shown here is derived from an EMBL/GenBank/DDBJ whole genome shotgun (WGS) entry which is preliminary data.</text>
</comment>
<evidence type="ECO:0000313" key="10">
    <source>
        <dbReference type="Proteomes" id="UP000322025"/>
    </source>
</evidence>
<keyword evidence="10" id="KW-1185">Reference proteome</keyword>
<comment type="pathway">
    <text evidence="1">Cofactor biosynthesis; NAD(+) biosynthesis.</text>
</comment>
<dbReference type="OrthoDB" id="9803818at2"/>
<keyword evidence="2 6" id="KW-0436">Ligase</keyword>
<name>A0A5M9HZD9_9FIRM</name>
<keyword evidence="3 6" id="KW-0547">Nucleotide-binding</keyword>
<evidence type="ECO:0000256" key="5">
    <source>
        <dbReference type="ARBA" id="ARBA00023027"/>
    </source>
</evidence>
<keyword evidence="5 6" id="KW-0520">NAD</keyword>
<dbReference type="UniPathway" id="UPA00253">
    <property type="reaction ID" value="UER00333"/>
</dbReference>
<dbReference type="PANTHER" id="PTHR23090:SF9">
    <property type="entry name" value="GLUTAMINE-DEPENDENT NAD(+) SYNTHETASE"/>
    <property type="match status" value="1"/>
</dbReference>
<dbReference type="GO" id="GO:0003952">
    <property type="term" value="F:NAD+ synthase (glutamine-hydrolyzing) activity"/>
    <property type="evidence" value="ECO:0007669"/>
    <property type="project" value="InterPro"/>
</dbReference>
<dbReference type="Gene3D" id="3.40.50.620">
    <property type="entry name" value="HUPs"/>
    <property type="match status" value="1"/>
</dbReference>
<evidence type="ECO:0000256" key="2">
    <source>
        <dbReference type="ARBA" id="ARBA00022598"/>
    </source>
</evidence>
<dbReference type="EC" id="6.3.1.5" evidence="7"/>
<reference evidence="9" key="1">
    <citation type="submission" date="2019-07" db="EMBL/GenBank/DDBJ databases">
        <authorList>
            <person name="Wongkuna S."/>
            <person name="Scaria J."/>
        </authorList>
    </citation>
    <scope>NUCLEOTIDE SEQUENCE [LARGE SCALE GENOMIC DNA]</scope>
    <source>
        <strain evidence="9">SW178</strain>
    </source>
</reference>
<dbReference type="GO" id="GO:0008795">
    <property type="term" value="F:NAD+ synthase activity"/>
    <property type="evidence" value="ECO:0007669"/>
    <property type="project" value="UniProtKB-EC"/>
</dbReference>
<dbReference type="RefSeq" id="WP_150311342.1">
    <property type="nucleotide sequence ID" value="NZ_VMSO01000019.1"/>
</dbReference>
<evidence type="ECO:0000256" key="3">
    <source>
        <dbReference type="ARBA" id="ARBA00022741"/>
    </source>
</evidence>
<dbReference type="Pfam" id="PF02540">
    <property type="entry name" value="NAD_synthase"/>
    <property type="match status" value="1"/>
</dbReference>
<dbReference type="GO" id="GO:0009435">
    <property type="term" value="P:NAD+ biosynthetic process"/>
    <property type="evidence" value="ECO:0007669"/>
    <property type="project" value="UniProtKB-UniPathway"/>
</dbReference>
<evidence type="ECO:0000256" key="1">
    <source>
        <dbReference type="ARBA" id="ARBA00004790"/>
    </source>
</evidence>
<evidence type="ECO:0000256" key="6">
    <source>
        <dbReference type="RuleBase" id="RU003811"/>
    </source>
</evidence>